<evidence type="ECO:0000256" key="2">
    <source>
        <dbReference type="SAM" id="MobiDB-lite"/>
    </source>
</evidence>
<reference evidence="3" key="1">
    <citation type="submission" date="2021-01" db="EMBL/GenBank/DDBJ databases">
        <authorList>
            <person name="Corre E."/>
            <person name="Pelletier E."/>
            <person name="Niang G."/>
            <person name="Scheremetjew M."/>
            <person name="Finn R."/>
            <person name="Kale V."/>
            <person name="Holt S."/>
            <person name="Cochrane G."/>
            <person name="Meng A."/>
            <person name="Brown T."/>
            <person name="Cohen L."/>
        </authorList>
    </citation>
    <scope>NUCLEOTIDE SEQUENCE</scope>
    <source>
        <strain evidence="3">Isolate 1302-5</strain>
    </source>
</reference>
<dbReference type="EMBL" id="HBKQ01002251">
    <property type="protein sequence ID" value="CAE2202980.1"/>
    <property type="molecule type" value="Transcribed_RNA"/>
</dbReference>
<evidence type="ECO:0000256" key="1">
    <source>
        <dbReference type="ARBA" id="ARBA00011012"/>
    </source>
</evidence>
<dbReference type="Gene3D" id="1.25.10.10">
    <property type="entry name" value="Leucine-rich Repeat Variant"/>
    <property type="match status" value="1"/>
</dbReference>
<dbReference type="InterPro" id="IPR016024">
    <property type="entry name" value="ARM-type_fold"/>
</dbReference>
<evidence type="ECO:0000313" key="3">
    <source>
        <dbReference type="EMBL" id="CAE2202980.1"/>
    </source>
</evidence>
<feature type="compositionally biased region" description="Polar residues" evidence="2">
    <location>
        <begin position="73"/>
        <end position="82"/>
    </location>
</feature>
<dbReference type="GO" id="GO:0035556">
    <property type="term" value="P:intracellular signal transduction"/>
    <property type="evidence" value="ECO:0007669"/>
    <property type="project" value="TreeGrafter"/>
</dbReference>
<dbReference type="Pfam" id="PF08569">
    <property type="entry name" value="Mo25"/>
    <property type="match status" value="2"/>
</dbReference>
<dbReference type="InterPro" id="IPR013878">
    <property type="entry name" value="Mo25"/>
</dbReference>
<name>A0A6U6CC54_9STRA</name>
<proteinExistence type="inferred from homology"/>
<dbReference type="SUPFAM" id="SSF48371">
    <property type="entry name" value="ARM repeat"/>
    <property type="match status" value="1"/>
</dbReference>
<dbReference type="AlphaFoldDB" id="A0A6U6CC54"/>
<evidence type="ECO:0000313" key="4">
    <source>
        <dbReference type="EMBL" id="CAE2202982.1"/>
    </source>
</evidence>
<organism evidence="3">
    <name type="scientific">Odontella aurita</name>
    <dbReference type="NCBI Taxonomy" id="265563"/>
    <lineage>
        <taxon>Eukaryota</taxon>
        <taxon>Sar</taxon>
        <taxon>Stramenopiles</taxon>
        <taxon>Ochrophyta</taxon>
        <taxon>Bacillariophyta</taxon>
        <taxon>Mediophyceae</taxon>
        <taxon>Biddulphiophycidae</taxon>
        <taxon>Eupodiscales</taxon>
        <taxon>Odontellaceae</taxon>
        <taxon>Odontella</taxon>
    </lineage>
</organism>
<comment type="similarity">
    <text evidence="1">Belongs to the Mo25 family.</text>
</comment>
<dbReference type="PANTHER" id="PTHR10182">
    <property type="entry name" value="CALCIUM-BINDING PROTEIN 39-RELATED"/>
    <property type="match status" value="1"/>
</dbReference>
<sequence>MASNPGSGGGFDWLSNGLFGRGKANDGQIENSTDVPALYSGIVTDFRELTVSGGKEGHGEGDGAGGEASENATVSASSQGPGASNLGDRLSRIKYLLYNERTSPAQRGQPAPAVAAAVCEGLTKDHLSLLPSFLGKMQSLPFEARKDVAAIFNYLLVCGCPEDDGESDMAWQRYYPVMMEFVRFLRDVSVFTNVATPIIMGHDCTAGPNGVPAAKNSPDVALHCGSMLRSMLRHPSLFKLVVSEEYACELFFPFLDSYVHQPNFEVASDALETVRVIFTGGDGALTGSNTAPVAEGDETMEEMASAFLQRNYDSVIEERFNQKMLSGSASYVTKRASVQLLSTILLTRSNYAVMMKYISSRSNLRIIMCLLRDPSPHITFLAFQVFKIFVANPEKPQDIVRILVDNKTKLIRYLDGLHREREECDEQFRDEKSLVIATLEGLEL</sequence>
<evidence type="ECO:0008006" key="5">
    <source>
        <dbReference type="Google" id="ProtNLM"/>
    </source>
</evidence>
<protein>
    <recommendedName>
        <fullName evidence="5">Serine/threonine-protein phosphatase 4 regulatory subunit 3-like central domain-containing protein</fullName>
    </recommendedName>
</protein>
<dbReference type="EMBL" id="HBKQ01002252">
    <property type="protein sequence ID" value="CAE2202982.1"/>
    <property type="molecule type" value="Transcribed_RNA"/>
</dbReference>
<dbReference type="GO" id="GO:0043539">
    <property type="term" value="F:protein serine/threonine kinase activator activity"/>
    <property type="evidence" value="ECO:0007669"/>
    <property type="project" value="TreeGrafter"/>
</dbReference>
<feature type="region of interest" description="Disordered" evidence="2">
    <location>
        <begin position="51"/>
        <end position="87"/>
    </location>
</feature>
<dbReference type="PANTHER" id="PTHR10182:SF3">
    <property type="entry name" value="PROTEIN MO25"/>
    <property type="match status" value="1"/>
</dbReference>
<dbReference type="InterPro" id="IPR011989">
    <property type="entry name" value="ARM-like"/>
</dbReference>
<gene>
    <name evidence="3" type="ORF">OAUR00152_LOCUS1498</name>
    <name evidence="4" type="ORF">OAUR00152_LOCUS1499</name>
</gene>
<accession>A0A6U6CC54</accession>